<dbReference type="AlphaFoldDB" id="A0A0U3W564"/>
<dbReference type="EMBL" id="CP013862">
    <property type="protein sequence ID" value="ALX48306.1"/>
    <property type="molecule type" value="Genomic_DNA"/>
</dbReference>
<evidence type="ECO:0000313" key="8">
    <source>
        <dbReference type="EMBL" id="ALX48306.1"/>
    </source>
</evidence>
<feature type="binding site" evidence="5">
    <location>
        <position position="110"/>
    </location>
    <ligand>
        <name>FMN</name>
        <dbReference type="ChEBI" id="CHEBI:58210"/>
    </ligand>
</feature>
<feature type="binding site" evidence="5">
    <location>
        <position position="87"/>
    </location>
    <ligand>
        <name>FMN</name>
        <dbReference type="ChEBI" id="CHEBI:58210"/>
    </ligand>
</feature>
<evidence type="ECO:0000256" key="4">
    <source>
        <dbReference type="ARBA" id="ARBA00023002"/>
    </source>
</evidence>
<accession>A0A0U3W564</accession>
<dbReference type="InterPro" id="IPR012349">
    <property type="entry name" value="Split_barrel_FMN-bd"/>
</dbReference>
<dbReference type="Gene3D" id="2.30.110.10">
    <property type="entry name" value="Electron Transport, Fmn-binding Protein, Chain A"/>
    <property type="match status" value="1"/>
</dbReference>
<dbReference type="STRING" id="1472767.AOX59_06600"/>
<feature type="domain" description="Pyridoxamine 5'-phosphate oxidase N-terminal" evidence="6">
    <location>
        <begin position="41"/>
        <end position="152"/>
    </location>
</feature>
<dbReference type="InterPro" id="IPR000659">
    <property type="entry name" value="Pyridox_Oxase"/>
</dbReference>
<feature type="binding site" evidence="5">
    <location>
        <position position="190"/>
    </location>
    <ligand>
        <name>FMN</name>
        <dbReference type="ChEBI" id="CHEBI:58210"/>
    </ligand>
</feature>
<dbReference type="PIRSF" id="PIRSF000190">
    <property type="entry name" value="Pyd_amn-ph_oxd"/>
    <property type="match status" value="1"/>
</dbReference>
<keyword evidence="4" id="KW-0560">Oxidoreductase</keyword>
<dbReference type="Pfam" id="PF01243">
    <property type="entry name" value="PNPOx_N"/>
    <property type="match status" value="1"/>
</dbReference>
<dbReference type="KEGG" id="lao:AOX59_06600"/>
<keyword evidence="2" id="KW-0285">Flavoprotein</keyword>
<keyword evidence="3 5" id="KW-0288">FMN</keyword>
<dbReference type="GO" id="GO:0008615">
    <property type="term" value="P:pyridoxine biosynthetic process"/>
    <property type="evidence" value="ECO:0007669"/>
    <property type="project" value="InterPro"/>
</dbReference>
<reference evidence="8 9" key="1">
    <citation type="submission" date="2016-01" db="EMBL/GenBank/DDBJ databases">
        <title>Complete genome sequence of strain Lentibacillus amyloliquefaciens LAM0015T isolated from saline sediment.</title>
        <authorList>
            <person name="Wang J.-L."/>
            <person name="He M.-X."/>
        </authorList>
    </citation>
    <scope>NUCLEOTIDE SEQUENCE [LARGE SCALE GENOMIC DNA]</scope>
    <source>
        <strain evidence="8 9">LAM0015</strain>
    </source>
</reference>
<evidence type="ECO:0000256" key="5">
    <source>
        <dbReference type="PIRSR" id="PIRSR000190-2"/>
    </source>
</evidence>
<dbReference type="NCBIfam" id="NF004231">
    <property type="entry name" value="PRK05679.1"/>
    <property type="match status" value="1"/>
</dbReference>
<evidence type="ECO:0000313" key="9">
    <source>
        <dbReference type="Proteomes" id="UP000050331"/>
    </source>
</evidence>
<dbReference type="PANTHER" id="PTHR10851:SF0">
    <property type="entry name" value="PYRIDOXINE-5'-PHOSPHATE OXIDASE"/>
    <property type="match status" value="1"/>
</dbReference>
<evidence type="ECO:0000259" key="6">
    <source>
        <dbReference type="Pfam" id="PF01243"/>
    </source>
</evidence>
<dbReference type="GO" id="GO:0004733">
    <property type="term" value="F:pyridoxamine phosphate oxidase activity"/>
    <property type="evidence" value="ECO:0007669"/>
    <property type="project" value="InterPro"/>
</dbReference>
<evidence type="ECO:0000256" key="1">
    <source>
        <dbReference type="ARBA" id="ARBA00007301"/>
    </source>
</evidence>
<sequence length="217" mass="25059">MKQTKDLLRNLKSLVGPFPDFHTNDLPKYPSDLFVEWLNFAIEEGVHEPHAMTLSTVDEAGAPDARVLILKDVKINRWYFATSGTSRKGEQLKLNSKVALTFYWSKIGRQVRIRGIASEMATEESSKDFLERSSGSRAIALIGNQSKEMIQRENLDEALLKTKELVKQAPDTSNPNWKLYAVDADEIEFWQGDSERKHMRVQYKRNSEHWEYRLLCP</sequence>
<name>A0A0U3W564_9BACI</name>
<dbReference type="InterPro" id="IPR019576">
    <property type="entry name" value="Pyridoxamine_oxidase_dimer_C"/>
</dbReference>
<dbReference type="RefSeq" id="WP_068443571.1">
    <property type="nucleotide sequence ID" value="NZ_CP013862.1"/>
</dbReference>
<dbReference type="OrthoDB" id="9780392at2"/>
<dbReference type="Proteomes" id="UP000050331">
    <property type="component" value="Chromosome"/>
</dbReference>
<feature type="binding site" evidence="5">
    <location>
        <position position="200"/>
    </location>
    <ligand>
        <name>FMN</name>
        <dbReference type="ChEBI" id="CHEBI:58210"/>
    </ligand>
</feature>
<dbReference type="GO" id="GO:0010181">
    <property type="term" value="F:FMN binding"/>
    <property type="evidence" value="ECO:0007669"/>
    <property type="project" value="InterPro"/>
</dbReference>
<organism evidence="8 9">
    <name type="scientific">Lentibacillus amyloliquefaciens</name>
    <dbReference type="NCBI Taxonomy" id="1472767"/>
    <lineage>
        <taxon>Bacteria</taxon>
        <taxon>Bacillati</taxon>
        <taxon>Bacillota</taxon>
        <taxon>Bacilli</taxon>
        <taxon>Bacillales</taxon>
        <taxon>Bacillaceae</taxon>
        <taxon>Lentibacillus</taxon>
    </lineage>
</organism>
<evidence type="ECO:0000256" key="3">
    <source>
        <dbReference type="ARBA" id="ARBA00022643"/>
    </source>
</evidence>
<evidence type="ECO:0000259" key="7">
    <source>
        <dbReference type="Pfam" id="PF10590"/>
    </source>
</evidence>
<comment type="similarity">
    <text evidence="1">Belongs to the pyridoxamine 5'-phosphate oxidase family.</text>
</comment>
<dbReference type="SMR" id="A0A0U3W564"/>
<feature type="binding site" evidence="5">
    <location>
        <begin position="145"/>
        <end position="146"/>
    </location>
    <ligand>
        <name>FMN</name>
        <dbReference type="ChEBI" id="CHEBI:58210"/>
    </ligand>
</feature>
<evidence type="ECO:0000256" key="2">
    <source>
        <dbReference type="ARBA" id="ARBA00022630"/>
    </source>
</evidence>
<protein>
    <submittedName>
        <fullName evidence="8">Oxidase</fullName>
    </submittedName>
</protein>
<gene>
    <name evidence="8" type="ORF">AOX59_06600</name>
</gene>
<comment type="cofactor">
    <cofactor evidence="5">
        <name>FMN</name>
        <dbReference type="ChEBI" id="CHEBI:58210"/>
    </cofactor>
    <text evidence="5">Binds 1 FMN per subunit.</text>
</comment>
<dbReference type="Pfam" id="PF10590">
    <property type="entry name" value="PNP_phzG_C"/>
    <property type="match status" value="1"/>
</dbReference>
<feature type="binding site" evidence="5">
    <location>
        <position position="88"/>
    </location>
    <ligand>
        <name>FMN</name>
        <dbReference type="ChEBI" id="CHEBI:58210"/>
    </ligand>
</feature>
<dbReference type="InterPro" id="IPR011576">
    <property type="entry name" value="Pyridox_Oxase_N"/>
</dbReference>
<proteinExistence type="inferred from homology"/>
<keyword evidence="9" id="KW-1185">Reference proteome</keyword>
<feature type="binding site" evidence="5">
    <location>
        <begin position="66"/>
        <end position="71"/>
    </location>
    <ligand>
        <name>FMN</name>
        <dbReference type="ChEBI" id="CHEBI:58210"/>
    </ligand>
</feature>
<dbReference type="SUPFAM" id="SSF50475">
    <property type="entry name" value="FMN-binding split barrel"/>
    <property type="match status" value="1"/>
</dbReference>
<dbReference type="PANTHER" id="PTHR10851">
    <property type="entry name" value="PYRIDOXINE-5-PHOSPHATE OXIDASE"/>
    <property type="match status" value="1"/>
</dbReference>
<feature type="domain" description="Pyridoxine 5'-phosphate oxidase dimerisation C-terminal" evidence="7">
    <location>
        <begin position="177"/>
        <end position="217"/>
    </location>
</feature>